<keyword evidence="4 5" id="KW-0186">Copper</keyword>
<dbReference type="RefSeq" id="WP_126841363.1">
    <property type="nucleotide sequence ID" value="NZ_PIQH01000003.1"/>
</dbReference>
<organism evidence="7 8">
    <name type="scientific">Idiomarina tyrosinivorans</name>
    <dbReference type="NCBI Taxonomy" id="1445662"/>
    <lineage>
        <taxon>Bacteria</taxon>
        <taxon>Pseudomonadati</taxon>
        <taxon>Pseudomonadota</taxon>
        <taxon>Gammaproteobacteria</taxon>
        <taxon>Alteromonadales</taxon>
        <taxon>Idiomarinaceae</taxon>
        <taxon>Idiomarina</taxon>
    </lineage>
</organism>
<dbReference type="Pfam" id="PF00127">
    <property type="entry name" value="Copper-bind"/>
    <property type="match status" value="1"/>
</dbReference>
<accession>A0A432ZSD4</accession>
<keyword evidence="5" id="KW-0574">Periplasm</keyword>
<evidence type="ECO:0000259" key="6">
    <source>
        <dbReference type="Pfam" id="PF00127"/>
    </source>
</evidence>
<evidence type="ECO:0000313" key="8">
    <source>
        <dbReference type="Proteomes" id="UP000287996"/>
    </source>
</evidence>
<dbReference type="InterPro" id="IPR008972">
    <property type="entry name" value="Cupredoxin"/>
</dbReference>
<comment type="caution">
    <text evidence="7">The sequence shown here is derived from an EMBL/GenBank/DDBJ whole genome shotgun (WGS) entry which is preliminary data.</text>
</comment>
<feature type="signal peptide" evidence="5">
    <location>
        <begin position="1"/>
        <end position="22"/>
    </location>
</feature>
<comment type="subcellular location">
    <subcellularLocation>
        <location evidence="5">Periplasm</location>
    </subcellularLocation>
</comment>
<dbReference type="InterPro" id="IPR000923">
    <property type="entry name" value="BlueCu_1"/>
</dbReference>
<dbReference type="AlphaFoldDB" id="A0A432ZSD4"/>
<keyword evidence="3 5" id="KW-0249">Electron transport</keyword>
<dbReference type="InterPro" id="IPR050845">
    <property type="entry name" value="Cu-binding_ET"/>
</dbReference>
<proteinExistence type="predicted"/>
<dbReference type="PANTHER" id="PTHR38439">
    <property type="entry name" value="AURACYANIN-B"/>
    <property type="match status" value="1"/>
</dbReference>
<evidence type="ECO:0000256" key="4">
    <source>
        <dbReference type="ARBA" id="ARBA00023008"/>
    </source>
</evidence>
<dbReference type="OrthoDB" id="9814063at2"/>
<reference evidence="7 8" key="1">
    <citation type="journal article" date="2011" name="Front. Microbiol.">
        <title>Genomic signatures of strain selection and enhancement in Bacillus atrophaeus var. globigii, a historical biowarfare simulant.</title>
        <authorList>
            <person name="Gibbons H.S."/>
            <person name="Broomall S.M."/>
            <person name="McNew L.A."/>
            <person name="Daligault H."/>
            <person name="Chapman C."/>
            <person name="Bruce D."/>
            <person name="Karavis M."/>
            <person name="Krepps M."/>
            <person name="McGregor P.A."/>
            <person name="Hong C."/>
            <person name="Park K.H."/>
            <person name="Akmal A."/>
            <person name="Feldman A."/>
            <person name="Lin J.S."/>
            <person name="Chang W.E."/>
            <person name="Higgs B.W."/>
            <person name="Demirev P."/>
            <person name="Lindquist J."/>
            <person name="Liem A."/>
            <person name="Fochler E."/>
            <person name="Read T.D."/>
            <person name="Tapia R."/>
            <person name="Johnson S."/>
            <person name="Bishop-Lilly K.A."/>
            <person name="Detter C."/>
            <person name="Han C."/>
            <person name="Sozhamannan S."/>
            <person name="Rosenzweig C.N."/>
            <person name="Skowronski E.W."/>
        </authorList>
    </citation>
    <scope>NUCLEOTIDE SEQUENCE [LARGE SCALE GENOMIC DNA]</scope>
    <source>
        <strain evidence="7 8">CC-PW-9</strain>
    </source>
</reference>
<keyword evidence="1 5" id="KW-0813">Transport</keyword>
<dbReference type="PROSITE" id="PS00196">
    <property type="entry name" value="COPPER_BLUE"/>
    <property type="match status" value="1"/>
</dbReference>
<evidence type="ECO:0000313" key="7">
    <source>
        <dbReference type="EMBL" id="RUO80835.1"/>
    </source>
</evidence>
<dbReference type="InterPro" id="IPR014068">
    <property type="entry name" value="Azurin"/>
</dbReference>
<dbReference type="CDD" id="cd13922">
    <property type="entry name" value="Azurin"/>
    <property type="match status" value="1"/>
</dbReference>
<dbReference type="InterPro" id="IPR028871">
    <property type="entry name" value="BlueCu_1_BS"/>
</dbReference>
<sequence length="150" mass="16331">MRTITRILVAVSSLLVAQTALADECELTITGNDMMRYDKTELSAPASCKEVTVTLKHSGTLAKSVMGHNWVLTLPEDMQSVVQSAMSLSLEENYIPDTDKIIAHTKVVGGGESDSVTFSTADLKAGKDYQYFCSFPGHSSMMKGTFRLTQ</sequence>
<evidence type="ECO:0000256" key="1">
    <source>
        <dbReference type="ARBA" id="ARBA00022448"/>
    </source>
</evidence>
<name>A0A432ZSD4_9GAMM</name>
<gene>
    <name evidence="7" type="primary">azu</name>
    <name evidence="7" type="ORF">CWI84_04425</name>
</gene>
<evidence type="ECO:0000256" key="2">
    <source>
        <dbReference type="ARBA" id="ARBA00022723"/>
    </source>
</evidence>
<dbReference type="SUPFAM" id="SSF49503">
    <property type="entry name" value="Cupredoxins"/>
    <property type="match status" value="1"/>
</dbReference>
<protein>
    <recommendedName>
        <fullName evidence="5">Azurin</fullName>
    </recommendedName>
</protein>
<dbReference type="NCBIfam" id="TIGR02695">
    <property type="entry name" value="azurin"/>
    <property type="match status" value="1"/>
</dbReference>
<keyword evidence="5" id="KW-0732">Signal</keyword>
<feature type="chain" id="PRO_5018816246" description="Azurin" evidence="5">
    <location>
        <begin position="23"/>
        <end position="150"/>
    </location>
</feature>
<keyword evidence="8" id="KW-1185">Reference proteome</keyword>
<dbReference type="GO" id="GO:0005507">
    <property type="term" value="F:copper ion binding"/>
    <property type="evidence" value="ECO:0007669"/>
    <property type="project" value="UniProtKB-UniRule"/>
</dbReference>
<feature type="domain" description="Blue (type 1) copper" evidence="6">
    <location>
        <begin position="24"/>
        <end position="147"/>
    </location>
</feature>
<dbReference type="Gene3D" id="2.60.40.420">
    <property type="entry name" value="Cupredoxins - blue copper proteins"/>
    <property type="match status" value="1"/>
</dbReference>
<evidence type="ECO:0000256" key="5">
    <source>
        <dbReference type="RuleBase" id="RU363017"/>
    </source>
</evidence>
<keyword evidence="2 5" id="KW-0479">Metal-binding</keyword>
<dbReference type="GO" id="GO:0042597">
    <property type="term" value="C:periplasmic space"/>
    <property type="evidence" value="ECO:0007669"/>
    <property type="project" value="UniProtKB-SubCell"/>
</dbReference>
<dbReference type="PANTHER" id="PTHR38439:SF2">
    <property type="entry name" value="OUTER MEMBRANE PROTEIN H.8"/>
    <property type="match status" value="1"/>
</dbReference>
<dbReference type="Proteomes" id="UP000287996">
    <property type="component" value="Unassembled WGS sequence"/>
</dbReference>
<dbReference type="EMBL" id="PIQH01000003">
    <property type="protein sequence ID" value="RUO80835.1"/>
    <property type="molecule type" value="Genomic_DNA"/>
</dbReference>
<dbReference type="GO" id="GO:0009055">
    <property type="term" value="F:electron transfer activity"/>
    <property type="evidence" value="ECO:0007669"/>
    <property type="project" value="InterPro"/>
</dbReference>
<comment type="function">
    <text evidence="5">Transfers electrons from cytochrome c551 to cytochrome oxidase.</text>
</comment>
<evidence type="ECO:0000256" key="3">
    <source>
        <dbReference type="ARBA" id="ARBA00022982"/>
    </source>
</evidence>